<dbReference type="NCBIfam" id="NF038232">
    <property type="entry name" value="STM3845_fam"/>
    <property type="match status" value="1"/>
</dbReference>
<accession>A0A0N0E7E1</accession>
<evidence type="ECO:0000313" key="2">
    <source>
        <dbReference type="Proteomes" id="UP000038011"/>
    </source>
</evidence>
<proteinExistence type="predicted"/>
<dbReference type="EMBL" id="JXMU01000014">
    <property type="protein sequence ID" value="KPB01091.1"/>
    <property type="molecule type" value="Genomic_DNA"/>
</dbReference>
<name>A0A0N0E7E1_9HYPH</name>
<comment type="caution">
    <text evidence="1">The sequence shown here is derived from an EMBL/GenBank/DDBJ whole genome shotgun (WGS) entry which is preliminary data.</text>
</comment>
<gene>
    <name evidence="1" type="ORF">SU32_10685</name>
</gene>
<organism evidence="1 2">
    <name type="scientific">Ahrensia marina</name>
    <dbReference type="NCBI Taxonomy" id="1514904"/>
    <lineage>
        <taxon>Bacteria</taxon>
        <taxon>Pseudomonadati</taxon>
        <taxon>Pseudomonadota</taxon>
        <taxon>Alphaproteobacteria</taxon>
        <taxon>Hyphomicrobiales</taxon>
        <taxon>Ahrensiaceae</taxon>
        <taxon>Ahrensia</taxon>
    </lineage>
</organism>
<dbReference type="InterPro" id="IPR049725">
    <property type="entry name" value="STM3845-like"/>
</dbReference>
<dbReference type="Proteomes" id="UP000038011">
    <property type="component" value="Unassembled WGS sequence"/>
</dbReference>
<sequence length="326" mass="37166">MHQSSDIPEIYDLVDMNNIHIHDPNLSFFVCGGPEDVKSTSCISYRDAFLKTLHKSKHKDAHILIAEQLKPHFPNGNYEDLLSFEIEIASISKLVVLFCESFGSATELGTFSSNDAIADRLLIFVDDINHSDNSYIKLGPFRSLVRKYSESHICVMQTNDLNTPINNHVADLTNLDQKEFVIMVDSAINRRLPQVDKLFERSSFNPQKVGHVIRLICGLIQFYGALTIHEIQLLLEEFKVEENFVNRASDLSLCAQMVGWIDQVRGPGENYYVPKLEKKAVSFPFKKGATFSHTQIQPLIRDHYKKADNERFRIIAKAEAEISSYE</sequence>
<dbReference type="STRING" id="1514904.SU32_10685"/>
<dbReference type="PATRIC" id="fig|1514904.3.peg.973"/>
<protein>
    <submittedName>
        <fullName evidence="1">Uncharacterized protein</fullName>
    </submittedName>
</protein>
<evidence type="ECO:0000313" key="1">
    <source>
        <dbReference type="EMBL" id="KPB01091.1"/>
    </source>
</evidence>
<reference evidence="1 2" key="1">
    <citation type="submission" date="2015-01" db="EMBL/GenBank/DDBJ databases">
        <title>Ahrensia donghaiensis sp. nov., a novel dimethylsulphoniopropionate-cleavage bacterium isolated from seawater and emended descriptions of the genus Ahrensia and Ahrensia kielensis.</title>
        <authorList>
            <person name="Liu J."/>
        </authorList>
    </citation>
    <scope>NUCLEOTIDE SEQUENCE [LARGE SCALE GENOMIC DNA]</scope>
    <source>
        <strain evidence="1 2">LZD062</strain>
    </source>
</reference>
<dbReference type="AlphaFoldDB" id="A0A0N0E7E1"/>
<keyword evidence="2" id="KW-1185">Reference proteome</keyword>